<dbReference type="AlphaFoldDB" id="A0A0R3TG40"/>
<reference evidence="2 3" key="2">
    <citation type="submission" date="2018-11" db="EMBL/GenBank/DDBJ databases">
        <authorList>
            <consortium name="Pathogen Informatics"/>
        </authorList>
    </citation>
    <scope>NUCLEOTIDE SEQUENCE [LARGE SCALE GENOMIC DNA]</scope>
</reference>
<sequence>MESILLASRWHPDISLSQNRPMTVLRRRVSSVFGTEDGKEVTNKTLTRCLPKNCEACNIMVGQVPYLKKDLYLLVQVVANPLPKLTGVVEVDIGTRFVFLALTHKPKGQSFLFQLSRCLASMLGDPKFLKSLYQSHKNEEFFKAALKCRKEMNIVSMRYSDIVNKTGGIEIPRAHLNEVNFDRSDLVSLGNRRRL</sequence>
<dbReference type="GO" id="GO:0008509">
    <property type="term" value="F:monoatomic anion transmembrane transporter activity"/>
    <property type="evidence" value="ECO:0007669"/>
    <property type="project" value="InterPro"/>
</dbReference>
<dbReference type="STRING" id="102285.A0A0R3TG40"/>
<gene>
    <name evidence="2" type="ORF">HNAJ_LOCUS6027</name>
</gene>
<dbReference type="InterPro" id="IPR013769">
    <property type="entry name" value="Band3_cytoplasmic_dom"/>
</dbReference>
<proteinExistence type="predicted"/>
<dbReference type="EMBL" id="UZAE01005896">
    <property type="protein sequence ID" value="VDO01887.1"/>
    <property type="molecule type" value="Genomic_DNA"/>
</dbReference>
<dbReference type="Proteomes" id="UP000278807">
    <property type="component" value="Unassembled WGS sequence"/>
</dbReference>
<organism evidence="4">
    <name type="scientific">Rodentolepis nana</name>
    <name type="common">Dwarf tapeworm</name>
    <name type="synonym">Hymenolepis nana</name>
    <dbReference type="NCBI Taxonomy" id="102285"/>
    <lineage>
        <taxon>Eukaryota</taxon>
        <taxon>Metazoa</taxon>
        <taxon>Spiralia</taxon>
        <taxon>Lophotrochozoa</taxon>
        <taxon>Platyhelminthes</taxon>
        <taxon>Cestoda</taxon>
        <taxon>Eucestoda</taxon>
        <taxon>Cyclophyllidea</taxon>
        <taxon>Hymenolepididae</taxon>
        <taxon>Rodentolepis</taxon>
    </lineage>
</organism>
<keyword evidence="3" id="KW-1185">Reference proteome</keyword>
<dbReference type="Gene3D" id="3.40.930.10">
    <property type="entry name" value="Mannitol-specific EII, Chain A"/>
    <property type="match status" value="1"/>
</dbReference>
<evidence type="ECO:0000313" key="3">
    <source>
        <dbReference type="Proteomes" id="UP000278807"/>
    </source>
</evidence>
<name>A0A0R3TG40_RODNA</name>
<feature type="domain" description="Band 3 cytoplasmic" evidence="1">
    <location>
        <begin position="35"/>
        <end position="144"/>
    </location>
</feature>
<dbReference type="OrthoDB" id="1735926at2759"/>
<dbReference type="WBParaSite" id="HNAJ_0000603101-mRNA-1">
    <property type="protein sequence ID" value="HNAJ_0000603101-mRNA-1"/>
    <property type="gene ID" value="HNAJ_0000603101"/>
</dbReference>
<evidence type="ECO:0000259" key="1">
    <source>
        <dbReference type="Pfam" id="PF07565"/>
    </source>
</evidence>
<evidence type="ECO:0000313" key="4">
    <source>
        <dbReference type="WBParaSite" id="HNAJ_0000603101-mRNA-1"/>
    </source>
</evidence>
<accession>A0A0R3TG40</accession>
<reference evidence="4" key="1">
    <citation type="submission" date="2017-02" db="UniProtKB">
        <authorList>
            <consortium name="WormBaseParasite"/>
        </authorList>
    </citation>
    <scope>IDENTIFICATION</scope>
</reference>
<dbReference type="SUPFAM" id="SSF55804">
    <property type="entry name" value="Phoshotransferase/anion transport protein"/>
    <property type="match status" value="1"/>
</dbReference>
<dbReference type="GO" id="GO:0016020">
    <property type="term" value="C:membrane"/>
    <property type="evidence" value="ECO:0007669"/>
    <property type="project" value="InterPro"/>
</dbReference>
<protein>
    <submittedName>
        <fullName evidence="4">Band_3_cyto domain-containing protein</fullName>
    </submittedName>
</protein>
<evidence type="ECO:0000313" key="2">
    <source>
        <dbReference type="EMBL" id="VDO01887.1"/>
    </source>
</evidence>
<dbReference type="InterPro" id="IPR016152">
    <property type="entry name" value="PTrfase/Anion_transptr"/>
</dbReference>
<dbReference type="Pfam" id="PF07565">
    <property type="entry name" value="Band_3_cyto"/>
    <property type="match status" value="1"/>
</dbReference>